<feature type="region of interest" description="Disordered" evidence="1">
    <location>
        <begin position="92"/>
        <end position="209"/>
    </location>
</feature>
<feature type="region of interest" description="Disordered" evidence="1">
    <location>
        <begin position="1"/>
        <end position="76"/>
    </location>
</feature>
<feature type="compositionally biased region" description="Basic and acidic residues" evidence="1">
    <location>
        <begin position="62"/>
        <end position="76"/>
    </location>
</feature>
<evidence type="ECO:0000313" key="3">
    <source>
        <dbReference type="Proteomes" id="UP000053328"/>
    </source>
</evidence>
<feature type="compositionally biased region" description="Low complexity" evidence="1">
    <location>
        <begin position="166"/>
        <end position="188"/>
    </location>
</feature>
<dbReference type="AlphaFoldDB" id="A0A0D1ZVI2"/>
<dbReference type="EMBL" id="KN847494">
    <property type="protein sequence ID" value="KIW16727.1"/>
    <property type="molecule type" value="Genomic_DNA"/>
</dbReference>
<evidence type="ECO:0000313" key="2">
    <source>
        <dbReference type="EMBL" id="KIW16727.1"/>
    </source>
</evidence>
<dbReference type="Proteomes" id="UP000053328">
    <property type="component" value="Unassembled WGS sequence"/>
</dbReference>
<accession>A0A0D1ZVI2</accession>
<dbReference type="PANTHER" id="PTHR38116">
    <property type="entry name" value="CHROMOSOME 7, WHOLE GENOME SHOTGUN SEQUENCE"/>
    <property type="match status" value="1"/>
</dbReference>
<feature type="compositionally biased region" description="Low complexity" evidence="1">
    <location>
        <begin position="198"/>
        <end position="209"/>
    </location>
</feature>
<feature type="compositionally biased region" description="Gly residues" evidence="1">
    <location>
        <begin position="95"/>
        <end position="105"/>
    </location>
</feature>
<feature type="compositionally biased region" description="Polar residues" evidence="1">
    <location>
        <begin position="31"/>
        <end position="51"/>
    </location>
</feature>
<dbReference type="InterPro" id="IPR021833">
    <property type="entry name" value="DUF3425"/>
</dbReference>
<sequence>MAGRRVADGAGSLVESPTRHNIQPRHRHQTHTQTNGNDDTAVTDDTISTTGPPKKKKYVRVMTDKRREQNRRAQKLYKERLKRKLEDLQGLAQVLGGGGGGGGDGAAAATTTLPTTTSTKRPTSTTANTNSSPRRSPTDTITTTTNEAKTSDDYDDCASNIPRQPSLPSSSSSPHTQNSASSSSNPIPHMRNQVDTYPPSSSSSFSSSIPTSINLADAFTAAGDLPFTSGPVPGIAFSSGQDISTPSASEAAPAPTPAPFLTYDALRESARRSKHPNPVLSPDPNLDPSLLRNSIHEDLNDLDLRHIWRIPPRSPSQVYTPPHHNNDKHKIRDQQSTAMILTPQSNPYSPRSGVRSRSGSTGFSAFGTANGRGSNNHIHFTPVAASHLPPPPDPYSNHMRLWLEDNIEASIALASAVGISRSEYINDHPSRFPGCYLKLNQPGNNSIERNIAYTGFDYSRAAQGVLQQVNKWPSGTAATAAAAANIGRSLRTGMLVTQELKDHMDRVQPALRPTPAQLLLPHPSYLDCIVFPFVREAAILASAKGQLDHVGLFMDLMNGGMVCWGGGSGASTRAARRDMGDGSSTRCSSRGGMRRDVAWDTRSWEAKKWFLKKWEWLVGSEEEEERRGDLFGIWRASRWWWSMRGEDDDEEEEEEEEPEVVVEVEVGRVCDKNEGCVGANAAGFDGLYEGNRNGQDGGLDMEGVEGTVYHDLVSMSDGQRVTEIDGHCL</sequence>
<gene>
    <name evidence="2" type="ORF">PV08_03916</name>
</gene>
<proteinExistence type="predicted"/>
<dbReference type="GeneID" id="27330999"/>
<name>A0A0D1ZVI2_9EURO</name>
<evidence type="ECO:0008006" key="4">
    <source>
        <dbReference type="Google" id="ProtNLM"/>
    </source>
</evidence>
<feature type="compositionally biased region" description="Low complexity" evidence="1">
    <location>
        <begin position="244"/>
        <end position="253"/>
    </location>
</feature>
<feature type="region of interest" description="Disordered" evidence="1">
    <location>
        <begin position="238"/>
        <end position="258"/>
    </location>
</feature>
<dbReference type="PANTHER" id="PTHR38116:SF5">
    <property type="entry name" value="BZIP DOMAIN-CONTAINING PROTEIN"/>
    <property type="match status" value="1"/>
</dbReference>
<protein>
    <recommendedName>
        <fullName evidence="4">BZIP domain-containing protein</fullName>
    </recommendedName>
</protein>
<dbReference type="HOGENOM" id="CLU_027434_0_0_1"/>
<dbReference type="CDD" id="cd14688">
    <property type="entry name" value="bZIP_YAP"/>
    <property type="match status" value="1"/>
</dbReference>
<dbReference type="RefSeq" id="XP_016236943.1">
    <property type="nucleotide sequence ID" value="XM_016378266.1"/>
</dbReference>
<dbReference type="VEuPathDB" id="FungiDB:PV08_03916"/>
<dbReference type="OrthoDB" id="5973539at2759"/>
<reference evidence="2 3" key="1">
    <citation type="submission" date="2015-01" db="EMBL/GenBank/DDBJ databases">
        <title>The Genome Sequence of Exophiala spinifera CBS89968.</title>
        <authorList>
            <consortium name="The Broad Institute Genomics Platform"/>
            <person name="Cuomo C."/>
            <person name="de Hoog S."/>
            <person name="Gorbushina A."/>
            <person name="Stielow B."/>
            <person name="Teixiera M."/>
            <person name="Abouelleil A."/>
            <person name="Chapman S.B."/>
            <person name="Priest M."/>
            <person name="Young S.K."/>
            <person name="Wortman J."/>
            <person name="Nusbaum C."/>
            <person name="Birren B."/>
        </authorList>
    </citation>
    <scope>NUCLEOTIDE SEQUENCE [LARGE SCALE GENOMIC DNA]</scope>
    <source>
        <strain evidence="2 3">CBS 89968</strain>
    </source>
</reference>
<keyword evidence="3" id="KW-1185">Reference proteome</keyword>
<organism evidence="2 3">
    <name type="scientific">Exophiala spinifera</name>
    <dbReference type="NCBI Taxonomy" id="91928"/>
    <lineage>
        <taxon>Eukaryota</taxon>
        <taxon>Fungi</taxon>
        <taxon>Dikarya</taxon>
        <taxon>Ascomycota</taxon>
        <taxon>Pezizomycotina</taxon>
        <taxon>Eurotiomycetes</taxon>
        <taxon>Chaetothyriomycetidae</taxon>
        <taxon>Chaetothyriales</taxon>
        <taxon>Herpotrichiellaceae</taxon>
        <taxon>Exophiala</taxon>
    </lineage>
</organism>
<dbReference type="Pfam" id="PF11905">
    <property type="entry name" value="DUF3425"/>
    <property type="match status" value="1"/>
</dbReference>
<feature type="compositionally biased region" description="Low complexity" evidence="1">
    <location>
        <begin position="106"/>
        <end position="145"/>
    </location>
</feature>
<evidence type="ECO:0000256" key="1">
    <source>
        <dbReference type="SAM" id="MobiDB-lite"/>
    </source>
</evidence>